<proteinExistence type="predicted"/>
<dbReference type="EMBL" id="JAWDJW010007114">
    <property type="protein sequence ID" value="KAK3062814.1"/>
    <property type="molecule type" value="Genomic_DNA"/>
</dbReference>
<accession>A0ACC3D762</accession>
<comment type="caution">
    <text evidence="1">The sequence shown here is derived from an EMBL/GenBank/DDBJ whole genome shotgun (WGS) entry which is preliminary data.</text>
</comment>
<reference evidence="1" key="1">
    <citation type="submission" date="2024-09" db="EMBL/GenBank/DDBJ databases">
        <title>Black Yeasts Isolated from many extreme environments.</title>
        <authorList>
            <person name="Coleine C."/>
            <person name="Stajich J.E."/>
            <person name="Selbmann L."/>
        </authorList>
    </citation>
    <scope>NUCLEOTIDE SEQUENCE</scope>
    <source>
        <strain evidence="1">CCFEE 5737</strain>
    </source>
</reference>
<gene>
    <name evidence="1" type="ORF">LTS18_003312</name>
</gene>
<keyword evidence="2" id="KW-1185">Reference proteome</keyword>
<sequence>MNYSNMIEEKNLKKTFIVATLLSTIFGTFTAADTLYTKIQDRKARAKQSKLDNKQDGEIEVLRKRIEAIDSKTKGGDDDGDRRSAKGSKSRRGSPERRPKAIKYIPDEVQEELEVAGPLIRREYNRGYDVLGSRFAMGDVTTQNQLQAQIIALQQTVITTLQQALYRPESLTKAEVFKLLDSVDTARNGSIDALHSQYQRMIQEAPVKRPALPPSAPSEDGSPLFCQYAINLQNEQSSLQPFFQTGDNRCPRCNVVIPIQSNRAWKIVKDVEVSRGPAERETNDKGEVEIVEQIVMEERPFHVSNRFIVKCHRSNQEFACALCNKFRKVDTVWESPKSLVSHLQRFHDLDELLKDADIKEVV</sequence>
<evidence type="ECO:0000313" key="1">
    <source>
        <dbReference type="EMBL" id="KAK3062814.1"/>
    </source>
</evidence>
<protein>
    <submittedName>
        <fullName evidence="1">Uncharacterized protein</fullName>
    </submittedName>
</protein>
<organism evidence="1 2">
    <name type="scientific">Coniosporium uncinatum</name>
    <dbReference type="NCBI Taxonomy" id="93489"/>
    <lineage>
        <taxon>Eukaryota</taxon>
        <taxon>Fungi</taxon>
        <taxon>Dikarya</taxon>
        <taxon>Ascomycota</taxon>
        <taxon>Pezizomycotina</taxon>
        <taxon>Dothideomycetes</taxon>
        <taxon>Dothideomycetes incertae sedis</taxon>
        <taxon>Coniosporium</taxon>
    </lineage>
</organism>
<evidence type="ECO:0000313" key="2">
    <source>
        <dbReference type="Proteomes" id="UP001186974"/>
    </source>
</evidence>
<name>A0ACC3D762_9PEZI</name>
<dbReference type="Proteomes" id="UP001186974">
    <property type="component" value="Unassembled WGS sequence"/>
</dbReference>